<evidence type="ECO:0000256" key="1">
    <source>
        <dbReference type="ARBA" id="ARBA00004123"/>
    </source>
</evidence>
<reference evidence="8" key="1">
    <citation type="journal article" date="2023" name="Mol. Phylogenet. Evol.">
        <title>Genome-scale phylogeny and comparative genomics of the fungal order Sordariales.</title>
        <authorList>
            <person name="Hensen N."/>
            <person name="Bonometti L."/>
            <person name="Westerberg I."/>
            <person name="Brannstrom I.O."/>
            <person name="Guillou S."/>
            <person name="Cros-Aarteil S."/>
            <person name="Calhoun S."/>
            <person name="Haridas S."/>
            <person name="Kuo A."/>
            <person name="Mondo S."/>
            <person name="Pangilinan J."/>
            <person name="Riley R."/>
            <person name="LaButti K."/>
            <person name="Andreopoulos B."/>
            <person name="Lipzen A."/>
            <person name="Chen C."/>
            <person name="Yan M."/>
            <person name="Daum C."/>
            <person name="Ng V."/>
            <person name="Clum A."/>
            <person name="Steindorff A."/>
            <person name="Ohm R.A."/>
            <person name="Martin F."/>
            <person name="Silar P."/>
            <person name="Natvig D.O."/>
            <person name="Lalanne C."/>
            <person name="Gautier V."/>
            <person name="Ament-Velasquez S.L."/>
            <person name="Kruys A."/>
            <person name="Hutchinson M.I."/>
            <person name="Powell A.J."/>
            <person name="Barry K."/>
            <person name="Miller A.N."/>
            <person name="Grigoriev I.V."/>
            <person name="Debuchy R."/>
            <person name="Gladieux P."/>
            <person name="Hiltunen Thoren M."/>
            <person name="Johannesson H."/>
        </authorList>
    </citation>
    <scope>NUCLEOTIDE SEQUENCE</scope>
    <source>
        <strain evidence="8">PSN293</strain>
    </source>
</reference>
<keyword evidence="2" id="KW-0479">Metal-binding</keyword>
<dbReference type="GO" id="GO:0008270">
    <property type="term" value="F:zinc ion binding"/>
    <property type="evidence" value="ECO:0007669"/>
    <property type="project" value="InterPro"/>
</dbReference>
<protein>
    <recommendedName>
        <fullName evidence="7">Zn(2)-C6 fungal-type domain-containing protein</fullName>
    </recommendedName>
</protein>
<evidence type="ECO:0000256" key="5">
    <source>
        <dbReference type="ARBA" id="ARBA00023242"/>
    </source>
</evidence>
<evidence type="ECO:0000313" key="8">
    <source>
        <dbReference type="EMBL" id="KAK4210770.1"/>
    </source>
</evidence>
<evidence type="ECO:0000256" key="4">
    <source>
        <dbReference type="ARBA" id="ARBA00023163"/>
    </source>
</evidence>
<dbReference type="PROSITE" id="PS50048">
    <property type="entry name" value="ZN2_CY6_FUNGAL_2"/>
    <property type="match status" value="1"/>
</dbReference>
<dbReference type="InterPro" id="IPR001138">
    <property type="entry name" value="Zn2Cys6_DnaBD"/>
</dbReference>
<reference evidence="8" key="2">
    <citation type="submission" date="2023-05" db="EMBL/GenBank/DDBJ databases">
        <authorList>
            <consortium name="Lawrence Berkeley National Laboratory"/>
            <person name="Steindorff A."/>
            <person name="Hensen N."/>
            <person name="Bonometti L."/>
            <person name="Westerberg I."/>
            <person name="Brannstrom I.O."/>
            <person name="Guillou S."/>
            <person name="Cros-Aarteil S."/>
            <person name="Calhoun S."/>
            <person name="Haridas S."/>
            <person name="Kuo A."/>
            <person name="Mondo S."/>
            <person name="Pangilinan J."/>
            <person name="Riley R."/>
            <person name="Labutti K."/>
            <person name="Andreopoulos B."/>
            <person name="Lipzen A."/>
            <person name="Chen C."/>
            <person name="Yanf M."/>
            <person name="Daum C."/>
            <person name="Ng V."/>
            <person name="Clum A."/>
            <person name="Ohm R."/>
            <person name="Martin F."/>
            <person name="Silar P."/>
            <person name="Natvig D."/>
            <person name="Lalanne C."/>
            <person name="Gautier V."/>
            <person name="Ament-Velasquez S.L."/>
            <person name="Kruys A."/>
            <person name="Hutchinson M.I."/>
            <person name="Powell A.J."/>
            <person name="Barry K."/>
            <person name="Miller A.N."/>
            <person name="Grigoriev I.V."/>
            <person name="Debuchy R."/>
            <person name="Gladieux P."/>
            <person name="Thoren M.H."/>
            <person name="Johannesson H."/>
        </authorList>
    </citation>
    <scope>NUCLEOTIDE SEQUENCE</scope>
    <source>
        <strain evidence="8">PSN293</strain>
    </source>
</reference>
<dbReference type="PANTHER" id="PTHR47338:SF3">
    <property type="entry name" value="C6 FINGER DOMAIN TRANSCRIPTION FACTOR DBAA-RELATED"/>
    <property type="match status" value="1"/>
</dbReference>
<feature type="compositionally biased region" description="Basic and acidic residues" evidence="6">
    <location>
        <begin position="72"/>
        <end position="89"/>
    </location>
</feature>
<dbReference type="InterPro" id="IPR036864">
    <property type="entry name" value="Zn2-C6_fun-type_DNA-bd_sf"/>
</dbReference>
<comment type="subcellular location">
    <subcellularLocation>
        <location evidence="1">Nucleus</location>
    </subcellularLocation>
</comment>
<feature type="domain" description="Zn(2)-C6 fungal-type" evidence="7">
    <location>
        <begin position="15"/>
        <end position="46"/>
    </location>
</feature>
<evidence type="ECO:0000256" key="3">
    <source>
        <dbReference type="ARBA" id="ARBA00023015"/>
    </source>
</evidence>
<organism evidence="8 9">
    <name type="scientific">Rhypophila decipiens</name>
    <dbReference type="NCBI Taxonomy" id="261697"/>
    <lineage>
        <taxon>Eukaryota</taxon>
        <taxon>Fungi</taxon>
        <taxon>Dikarya</taxon>
        <taxon>Ascomycota</taxon>
        <taxon>Pezizomycotina</taxon>
        <taxon>Sordariomycetes</taxon>
        <taxon>Sordariomycetidae</taxon>
        <taxon>Sordariales</taxon>
        <taxon>Naviculisporaceae</taxon>
        <taxon>Rhypophila</taxon>
    </lineage>
</organism>
<keyword evidence="5" id="KW-0539">Nucleus</keyword>
<keyword evidence="9" id="KW-1185">Reference proteome</keyword>
<evidence type="ECO:0000256" key="6">
    <source>
        <dbReference type="SAM" id="MobiDB-lite"/>
    </source>
</evidence>
<proteinExistence type="predicted"/>
<dbReference type="Proteomes" id="UP001301769">
    <property type="component" value="Unassembled WGS sequence"/>
</dbReference>
<dbReference type="PANTHER" id="PTHR47338">
    <property type="entry name" value="ZN(II)2CYS6 TRANSCRIPTION FACTOR (EUROFUNG)-RELATED"/>
    <property type="match status" value="1"/>
</dbReference>
<accession>A0AAN6Y3S6</accession>
<evidence type="ECO:0000313" key="9">
    <source>
        <dbReference type="Proteomes" id="UP001301769"/>
    </source>
</evidence>
<dbReference type="PROSITE" id="PS00463">
    <property type="entry name" value="ZN2_CY6_FUNGAL_1"/>
    <property type="match status" value="1"/>
</dbReference>
<sequence length="197" mass="21737">MPDGARQSRQLPGNACDECRRRKLRCDRKRPRCGACGSTPSVPCDITEERVPRGPKKGSISAIRNRIVALEKRLNTSDPHTRGSSRENDPNTSYTYQGDLPSTGYMTSSGQTSQDLGYAWGDPGPAWANEHAQVYDPTYDMTQTHEEYAYTYPAVTSPVITSSESTQYYTTTGATDWGQGQASAYGNTPWDGYSTQQ</sequence>
<dbReference type="InterPro" id="IPR050815">
    <property type="entry name" value="TF_fung"/>
</dbReference>
<dbReference type="GO" id="GO:0005634">
    <property type="term" value="C:nucleus"/>
    <property type="evidence" value="ECO:0007669"/>
    <property type="project" value="UniProtKB-SubCell"/>
</dbReference>
<dbReference type="Pfam" id="PF00172">
    <property type="entry name" value="Zn_clus"/>
    <property type="match status" value="1"/>
</dbReference>
<keyword evidence="4" id="KW-0804">Transcription</keyword>
<evidence type="ECO:0000259" key="7">
    <source>
        <dbReference type="PROSITE" id="PS50048"/>
    </source>
</evidence>
<dbReference type="SUPFAM" id="SSF57701">
    <property type="entry name" value="Zn2/Cys6 DNA-binding domain"/>
    <property type="match status" value="1"/>
</dbReference>
<dbReference type="GO" id="GO:0000981">
    <property type="term" value="F:DNA-binding transcription factor activity, RNA polymerase II-specific"/>
    <property type="evidence" value="ECO:0007669"/>
    <property type="project" value="InterPro"/>
</dbReference>
<gene>
    <name evidence="8" type="ORF">QBC37DRAFT_27922</name>
</gene>
<dbReference type="AlphaFoldDB" id="A0AAN6Y3S6"/>
<feature type="region of interest" description="Disordered" evidence="6">
    <location>
        <begin position="176"/>
        <end position="197"/>
    </location>
</feature>
<evidence type="ECO:0000256" key="2">
    <source>
        <dbReference type="ARBA" id="ARBA00022723"/>
    </source>
</evidence>
<dbReference type="CDD" id="cd00067">
    <property type="entry name" value="GAL4"/>
    <property type="match status" value="1"/>
</dbReference>
<name>A0AAN6Y3S6_9PEZI</name>
<dbReference type="SMART" id="SM00066">
    <property type="entry name" value="GAL4"/>
    <property type="match status" value="1"/>
</dbReference>
<dbReference type="EMBL" id="MU858166">
    <property type="protein sequence ID" value="KAK4210770.1"/>
    <property type="molecule type" value="Genomic_DNA"/>
</dbReference>
<keyword evidence="3" id="KW-0805">Transcription regulation</keyword>
<dbReference type="Gene3D" id="4.10.240.10">
    <property type="entry name" value="Zn(2)-C6 fungal-type DNA-binding domain"/>
    <property type="match status" value="1"/>
</dbReference>
<feature type="region of interest" description="Disordered" evidence="6">
    <location>
        <begin position="72"/>
        <end position="111"/>
    </location>
</feature>
<comment type="caution">
    <text evidence="8">The sequence shown here is derived from an EMBL/GenBank/DDBJ whole genome shotgun (WGS) entry which is preliminary data.</text>
</comment>